<dbReference type="Proteomes" id="UP000243884">
    <property type="component" value="Unassembled WGS sequence"/>
</dbReference>
<evidence type="ECO:0000313" key="2">
    <source>
        <dbReference type="Proteomes" id="UP000243884"/>
    </source>
</evidence>
<dbReference type="Gene3D" id="3.10.129.10">
    <property type="entry name" value="Hotdog Thioesterase"/>
    <property type="match status" value="1"/>
</dbReference>
<name>A0A1W1YJV0_9LACT</name>
<dbReference type="InterPro" id="IPR029069">
    <property type="entry name" value="HotDog_dom_sf"/>
</dbReference>
<organism evidence="1 2">
    <name type="scientific">Aerococcus suis</name>
    <dbReference type="NCBI Taxonomy" id="371602"/>
    <lineage>
        <taxon>Bacteria</taxon>
        <taxon>Bacillati</taxon>
        <taxon>Bacillota</taxon>
        <taxon>Bacilli</taxon>
        <taxon>Lactobacillales</taxon>
        <taxon>Aerococcaceae</taxon>
        <taxon>Aerococcus</taxon>
    </lineage>
</organism>
<gene>
    <name evidence="1" type="ORF">SAMN04487984_0714</name>
</gene>
<dbReference type="AlphaFoldDB" id="A0A1W1YJV0"/>
<sequence>MTQNDQQLGKSIHAISVGDTFSVTESFKERDVLLYMGVTGDSNPAYLKQAQKREMDTVLPPIALMGVITRTVSMNFPGPGSRLVEMNMNVSKPIPHNSTISFDFEVIRVEELKQFITIHVIGYHTNQPNSERVLDVMLTVLPPEENLDDMTNKIDAGIFQRISGGETLDY</sequence>
<dbReference type="RefSeq" id="WP_234983517.1">
    <property type="nucleotide sequence ID" value="NZ_FWXK01000003.1"/>
</dbReference>
<proteinExistence type="predicted"/>
<keyword evidence="2" id="KW-1185">Reference proteome</keyword>
<accession>A0A1W1YJV0</accession>
<dbReference type="STRING" id="371602.SAMN04487984_0714"/>
<dbReference type="SUPFAM" id="SSF54637">
    <property type="entry name" value="Thioesterase/thiol ester dehydrase-isomerase"/>
    <property type="match status" value="1"/>
</dbReference>
<dbReference type="EMBL" id="FWXK01000003">
    <property type="protein sequence ID" value="SMC36061.1"/>
    <property type="molecule type" value="Genomic_DNA"/>
</dbReference>
<evidence type="ECO:0000313" key="1">
    <source>
        <dbReference type="EMBL" id="SMC36061.1"/>
    </source>
</evidence>
<protein>
    <submittedName>
        <fullName evidence="1">Acyl dehydratase</fullName>
    </submittedName>
</protein>
<reference evidence="2" key="1">
    <citation type="submission" date="2017-04" db="EMBL/GenBank/DDBJ databases">
        <authorList>
            <person name="Varghese N."/>
            <person name="Submissions S."/>
        </authorList>
    </citation>
    <scope>NUCLEOTIDE SEQUENCE [LARGE SCALE GENOMIC DNA]</scope>
    <source>
        <strain evidence="2">DSM 21500</strain>
    </source>
</reference>